<evidence type="ECO:0000259" key="9">
    <source>
        <dbReference type="PROSITE" id="PS51387"/>
    </source>
</evidence>
<dbReference type="InterPro" id="IPR016166">
    <property type="entry name" value="FAD-bd_PCMH"/>
</dbReference>
<dbReference type="InterPro" id="IPR016164">
    <property type="entry name" value="FAD-linked_Oxase-like_C"/>
</dbReference>
<dbReference type="PANTHER" id="PTHR11748:SF119">
    <property type="entry name" value="D-2-HYDROXYGLUTARATE DEHYDROGENASE"/>
    <property type="match status" value="1"/>
</dbReference>
<dbReference type="InterPro" id="IPR017896">
    <property type="entry name" value="4Fe4S_Fe-S-bd"/>
</dbReference>
<evidence type="ECO:0000313" key="10">
    <source>
        <dbReference type="EMBL" id="GIH01013.1"/>
    </source>
</evidence>
<comment type="cofactor">
    <cofactor evidence="1">
        <name>FAD</name>
        <dbReference type="ChEBI" id="CHEBI:57692"/>
    </cofactor>
</comment>
<dbReference type="SUPFAM" id="SSF46548">
    <property type="entry name" value="alpha-helical ferredoxin"/>
    <property type="match status" value="1"/>
</dbReference>
<dbReference type="InterPro" id="IPR017900">
    <property type="entry name" value="4Fe4S_Fe_S_CS"/>
</dbReference>
<evidence type="ECO:0000256" key="1">
    <source>
        <dbReference type="ARBA" id="ARBA00001974"/>
    </source>
</evidence>
<keyword evidence="2" id="KW-0285">Flavoprotein</keyword>
<dbReference type="SUPFAM" id="SSF55103">
    <property type="entry name" value="FAD-linked oxidases, C-terminal domain"/>
    <property type="match status" value="1"/>
</dbReference>
<keyword evidence="7" id="KW-0411">Iron-sulfur</keyword>
<keyword evidence="10" id="KW-0808">Transferase</keyword>
<dbReference type="Gene3D" id="3.30.43.10">
    <property type="entry name" value="Uridine Diphospho-n-acetylenolpyruvylglucosamine Reductase, domain 2"/>
    <property type="match status" value="1"/>
</dbReference>
<dbReference type="PROSITE" id="PS51387">
    <property type="entry name" value="FAD_PCMH"/>
    <property type="match status" value="1"/>
</dbReference>
<keyword evidence="11" id="KW-1185">Reference proteome</keyword>
<dbReference type="InterPro" id="IPR016167">
    <property type="entry name" value="FAD-bd_PCMH_sub1"/>
</dbReference>
<dbReference type="EMBL" id="BONX01000063">
    <property type="protein sequence ID" value="GIH01013.1"/>
    <property type="molecule type" value="Genomic_DNA"/>
</dbReference>
<gene>
    <name evidence="10" type="ORF">Pma05_75850</name>
</gene>
<dbReference type="PANTHER" id="PTHR11748">
    <property type="entry name" value="D-LACTATE DEHYDROGENASE"/>
    <property type="match status" value="1"/>
</dbReference>
<name>A0ABQ4F275_9ACTN</name>
<dbReference type="Pfam" id="PF02913">
    <property type="entry name" value="FAD-oxidase_C"/>
    <property type="match status" value="1"/>
</dbReference>
<reference evidence="10 11" key="1">
    <citation type="submission" date="2021-01" db="EMBL/GenBank/DDBJ databases">
        <title>Whole genome shotgun sequence of Plantactinospora mayteni NBRC 109088.</title>
        <authorList>
            <person name="Komaki H."/>
            <person name="Tamura T."/>
        </authorList>
    </citation>
    <scope>NUCLEOTIDE SEQUENCE [LARGE SCALE GENOMIC DNA]</scope>
    <source>
        <strain evidence="10 11">NBRC 109088</strain>
    </source>
</reference>
<evidence type="ECO:0000256" key="4">
    <source>
        <dbReference type="ARBA" id="ARBA00022827"/>
    </source>
</evidence>
<evidence type="ECO:0000256" key="2">
    <source>
        <dbReference type="ARBA" id="ARBA00022630"/>
    </source>
</evidence>
<keyword evidence="10" id="KW-0489">Methyltransferase</keyword>
<keyword evidence="4" id="KW-0274">FAD</keyword>
<accession>A0ABQ4F275</accession>
<organism evidence="10 11">
    <name type="scientific">Plantactinospora mayteni</name>
    <dbReference type="NCBI Taxonomy" id="566021"/>
    <lineage>
        <taxon>Bacteria</taxon>
        <taxon>Bacillati</taxon>
        <taxon>Actinomycetota</taxon>
        <taxon>Actinomycetes</taxon>
        <taxon>Micromonosporales</taxon>
        <taxon>Micromonosporaceae</taxon>
        <taxon>Plantactinospora</taxon>
    </lineage>
</organism>
<sequence>MGAVELPHPTLRTAAGRDGPAADLGTDLAADLATSLSERIAGEVRFDTGSRALYATDASNYRQVPIGVVVPHDPDDVVATVAACREHGVPVLSRGGGTSLAGQACNVAVVMDFSKYVNQIESFDPGARTVVVQPGIVLDTLNAQTRRHDNLIFGPKPATHSHCTIGGMIGNDSCGSTAQWSGTTGGNVRRLEILTYDGTRMWVGATSEEEYQRIMAGGGRPAEIYRRVRDLRDRCAEQIRRFPRLPRRISGYNLPALLPENDFQLAQALVGSESTCVTVLRAELTLLPEPANKAMVLLGYPDIVAAARAVPEVNQHQPFVVEGIDDKLITFETRKHMHPEALHLLPRSGAWLLVQFGGDTADEARGRVDDLLGALARAGHSPVAKVFADAAHEEQIWAVREAALAATARVPGEADTWPGWEDSAVPPEQLGDYLAGFTTLLDEFGYAEASLYGHFGDGCLHTSLPFDLLTVDGVAAYRAFVERATELCVSHGGSLSGEHGDGQARGELLTTMYGAEMVTAFEEFKRIFDPDNRMNPGKVVQANRLDEQLRLGPGYAPAEPATHFQYPGDKNSFARAANRCVGVGKCRQPGGEGVMCPSYMVTGDEQHSTRGRARLLFEMVRGETVTGGWRDESVADALDLCLACKGCKRDCPVNVDMATYKAEFLAHHYAGRIRPRDHYSLGWLPVWARLAMLAPGTVNALAHTPGIGTLAKKLGNLDPGRDLPRLSTASFKRWFHRRTPGGSGDRGPVLLWPDTFTTYLSPGVGAAAIGVLEAAGFRVVMPRQQVCCGLTWISTGQLGVARTVLRRTVDVLAPYLRDGLPVVGLEPSCTAVFRSDAHDLLGHSLDVERLASQTKTLAELLTERAPEFTPQLPAPDGRRPRAIVQTHCHQHAVLGFDADTELMGRIGLDAEVLDSGCCGLAGNFGMTPEHREVSLGCAERVLLPAVREVAPATLVLADGFSCRTQIEDGDTGRRAVHLAEAINGAVRGTPIGDYPERTVTWRPEGRRARR</sequence>
<dbReference type="GO" id="GO:0032259">
    <property type="term" value="P:methylation"/>
    <property type="evidence" value="ECO:0007669"/>
    <property type="project" value="UniProtKB-KW"/>
</dbReference>
<dbReference type="Gene3D" id="3.30.465.10">
    <property type="match status" value="1"/>
</dbReference>
<keyword evidence="3" id="KW-0479">Metal-binding</keyword>
<evidence type="ECO:0000256" key="8">
    <source>
        <dbReference type="SAM" id="MobiDB-lite"/>
    </source>
</evidence>
<evidence type="ECO:0000256" key="6">
    <source>
        <dbReference type="ARBA" id="ARBA00023004"/>
    </source>
</evidence>
<evidence type="ECO:0000313" key="11">
    <source>
        <dbReference type="Proteomes" id="UP000621500"/>
    </source>
</evidence>
<dbReference type="Gene3D" id="3.30.70.2740">
    <property type="match status" value="1"/>
</dbReference>
<comment type="caution">
    <text evidence="10">The sequence shown here is derived from an EMBL/GenBank/DDBJ whole genome shotgun (WGS) entry which is preliminary data.</text>
</comment>
<feature type="domain" description="FAD-binding PCMH-type" evidence="9">
    <location>
        <begin position="61"/>
        <end position="289"/>
    </location>
</feature>
<dbReference type="Proteomes" id="UP000621500">
    <property type="component" value="Unassembled WGS sequence"/>
</dbReference>
<evidence type="ECO:0000256" key="5">
    <source>
        <dbReference type="ARBA" id="ARBA00023002"/>
    </source>
</evidence>
<protein>
    <submittedName>
        <fullName evidence="10">Dimethylmenaquinone methyltransferase</fullName>
    </submittedName>
</protein>
<dbReference type="SUPFAM" id="SSF56176">
    <property type="entry name" value="FAD-binding/transporter-associated domain-like"/>
    <property type="match status" value="1"/>
</dbReference>
<proteinExistence type="predicted"/>
<feature type="region of interest" description="Disordered" evidence="8">
    <location>
        <begin position="1"/>
        <end position="20"/>
    </location>
</feature>
<dbReference type="Pfam" id="PF01565">
    <property type="entry name" value="FAD_binding_4"/>
    <property type="match status" value="1"/>
</dbReference>
<evidence type="ECO:0000256" key="7">
    <source>
        <dbReference type="ARBA" id="ARBA00023014"/>
    </source>
</evidence>
<keyword evidence="6" id="KW-0408">Iron</keyword>
<dbReference type="InterPro" id="IPR016171">
    <property type="entry name" value="Vanillyl_alc_oxidase_C-sub2"/>
</dbReference>
<dbReference type="Gene3D" id="1.10.45.10">
    <property type="entry name" value="Vanillyl-alcohol Oxidase, Chain A, domain 4"/>
    <property type="match status" value="1"/>
</dbReference>
<dbReference type="InterPro" id="IPR016169">
    <property type="entry name" value="FAD-bd_PCMH_sub2"/>
</dbReference>
<evidence type="ECO:0000256" key="3">
    <source>
        <dbReference type="ARBA" id="ARBA00022723"/>
    </source>
</evidence>
<dbReference type="InterPro" id="IPR006094">
    <property type="entry name" value="Oxid_FAD_bind_N"/>
</dbReference>
<dbReference type="InterPro" id="IPR004113">
    <property type="entry name" value="FAD-bd_oxidored_4_C"/>
</dbReference>
<keyword evidence="5" id="KW-0560">Oxidoreductase</keyword>
<dbReference type="PROSITE" id="PS00198">
    <property type="entry name" value="4FE4S_FER_1"/>
    <property type="match status" value="1"/>
</dbReference>
<dbReference type="GO" id="GO:0008168">
    <property type="term" value="F:methyltransferase activity"/>
    <property type="evidence" value="ECO:0007669"/>
    <property type="project" value="UniProtKB-KW"/>
</dbReference>
<dbReference type="Pfam" id="PF02754">
    <property type="entry name" value="CCG"/>
    <property type="match status" value="1"/>
</dbReference>
<dbReference type="InterPro" id="IPR036318">
    <property type="entry name" value="FAD-bd_PCMH-like_sf"/>
</dbReference>
<dbReference type="RefSeq" id="WP_203862311.1">
    <property type="nucleotide sequence ID" value="NZ_BAAAZQ010000034.1"/>
</dbReference>
<dbReference type="Pfam" id="PF13183">
    <property type="entry name" value="Fer4_8"/>
    <property type="match status" value="1"/>
</dbReference>
<dbReference type="InterPro" id="IPR004017">
    <property type="entry name" value="Cys_rich_dom"/>
</dbReference>